<dbReference type="STRING" id="7370.A0A1I8MGI0"/>
<gene>
    <name evidence="4" type="primary">LOC101900957</name>
</gene>
<keyword evidence="1" id="KW-0175">Coiled coil</keyword>
<evidence type="ECO:0000256" key="2">
    <source>
        <dbReference type="SAM" id="MobiDB-lite"/>
    </source>
</evidence>
<evidence type="ECO:0000256" key="1">
    <source>
        <dbReference type="SAM" id="Coils"/>
    </source>
</evidence>
<dbReference type="Proteomes" id="UP001652621">
    <property type="component" value="Unplaced"/>
</dbReference>
<feature type="coiled-coil region" evidence="1">
    <location>
        <begin position="302"/>
        <end position="382"/>
    </location>
</feature>
<protein>
    <submittedName>
        <fullName evidence="4">Centrosome-associated protein CEP250</fullName>
    </submittedName>
</protein>
<dbReference type="VEuPathDB" id="VectorBase:MDOMA2_008405"/>
<dbReference type="PANTHER" id="PTHR44927">
    <property type="entry name" value="FK506-BINDING PROTEIN 15"/>
    <property type="match status" value="1"/>
</dbReference>
<keyword evidence="3" id="KW-1185">Reference proteome</keyword>
<feature type="compositionally biased region" description="Polar residues" evidence="2">
    <location>
        <begin position="60"/>
        <end position="72"/>
    </location>
</feature>
<evidence type="ECO:0000313" key="4">
    <source>
        <dbReference type="RefSeq" id="XP_005180386.2"/>
    </source>
</evidence>
<dbReference type="eggNOG" id="KOG4725">
    <property type="taxonomic scope" value="Eukaryota"/>
</dbReference>
<organism evidence="3 4">
    <name type="scientific">Musca domestica</name>
    <name type="common">House fly</name>
    <dbReference type="NCBI Taxonomy" id="7370"/>
    <lineage>
        <taxon>Eukaryota</taxon>
        <taxon>Metazoa</taxon>
        <taxon>Ecdysozoa</taxon>
        <taxon>Arthropoda</taxon>
        <taxon>Hexapoda</taxon>
        <taxon>Insecta</taxon>
        <taxon>Pterygota</taxon>
        <taxon>Neoptera</taxon>
        <taxon>Endopterygota</taxon>
        <taxon>Diptera</taxon>
        <taxon>Brachycera</taxon>
        <taxon>Muscomorpha</taxon>
        <taxon>Muscoidea</taxon>
        <taxon>Muscidae</taxon>
        <taxon>Musca</taxon>
    </lineage>
</organism>
<feature type="region of interest" description="Disordered" evidence="2">
    <location>
        <begin position="173"/>
        <end position="208"/>
    </location>
</feature>
<dbReference type="RefSeq" id="XP_005180386.2">
    <property type="nucleotide sequence ID" value="XM_005180329.4"/>
</dbReference>
<sequence>MSKFDFDLDGNTDEDFFGTLTGDKKSSKLQQLFVDDDSPDERQQSLKYKRPKAKDLKPASNENPSSSKQGQQLAPPLLAKVVTVYRQGELLGKVGLALTKNPDNEDYSLLLYKSKSQVLVTLNLPRNEQLLFRQQKYWQFYDADKEYWSFSFDNPPDEEEFQEKLLRCGHTFKESETASTEEDKISDENTTLKESSHVNLPDVPDKPCPADSKNALIQRMAKMGQPLPKLSSNALQTTTEFSDSSDTEVIKMPLPPKPSIAPRNKIANLKNNQQIISSTLAFNPSNAYATNLMESQYMQMLLSEQRTQGTELRMNVNKLENKIEKVLDKLDLMERSSAVGEGREKKHRDDEILELEEKLLDIKKENRKLKQLLETRKDEKDSFTEKSKEILNEFREDLSDLDMNHLRDLRSVLKYSLEQNKSQQENIASLQKKLNEKECLEKETNTKLERLESNSEKLLKDLNEEKQKAKVLEEEKTHLLSDYEKQIEDLKHEIADKTKKDEGEKSNALEATVKNIMNSLYADIYEKLESNNLENMDKILAIVASSIKQQTLKTLQK</sequence>
<accession>A0A9J7I133</accession>
<dbReference type="VEuPathDB" id="VectorBase:MDOA004646"/>
<feature type="coiled-coil region" evidence="1">
    <location>
        <begin position="420"/>
        <end position="500"/>
    </location>
</feature>
<dbReference type="OrthoDB" id="5842926at2759"/>
<proteinExistence type="predicted"/>
<name>A0A9J7I133_MUSDO</name>
<feature type="compositionally biased region" description="Basic and acidic residues" evidence="2">
    <location>
        <begin position="173"/>
        <end position="196"/>
    </location>
</feature>
<reference evidence="4" key="1">
    <citation type="submission" date="2025-08" db="UniProtKB">
        <authorList>
            <consortium name="RefSeq"/>
        </authorList>
    </citation>
    <scope>IDENTIFICATION</scope>
    <source>
        <strain evidence="4">Aabys</strain>
        <tissue evidence="4">Whole body</tissue>
    </source>
</reference>
<dbReference type="GeneID" id="101900957"/>
<feature type="region of interest" description="Disordered" evidence="2">
    <location>
        <begin position="32"/>
        <end position="73"/>
    </location>
</feature>
<evidence type="ECO:0000313" key="3">
    <source>
        <dbReference type="Proteomes" id="UP001652621"/>
    </source>
</evidence>
<dbReference type="PANTHER" id="PTHR44927:SF1">
    <property type="entry name" value="FK506-BINDING PROTEIN 15"/>
    <property type="match status" value="1"/>
</dbReference>